<accession>A0A6A6HTW9</accession>
<gene>
    <name evidence="3" type="ORF">BU26DRAFT_572467</name>
</gene>
<keyword evidence="2" id="KW-0732">Signal</keyword>
<dbReference type="RefSeq" id="XP_033675874.1">
    <property type="nucleotide sequence ID" value="XM_033834242.1"/>
</dbReference>
<dbReference type="Proteomes" id="UP000800094">
    <property type="component" value="Unassembled WGS sequence"/>
</dbReference>
<keyword evidence="4" id="KW-1185">Reference proteome</keyword>
<evidence type="ECO:0000313" key="4">
    <source>
        <dbReference type="Proteomes" id="UP000800094"/>
    </source>
</evidence>
<name>A0A6A6HTW9_9PLEO</name>
<keyword evidence="1" id="KW-1133">Transmembrane helix</keyword>
<dbReference type="EMBL" id="ML987215">
    <property type="protein sequence ID" value="KAF2240870.1"/>
    <property type="molecule type" value="Genomic_DNA"/>
</dbReference>
<organism evidence="3 4">
    <name type="scientific">Trematosphaeria pertusa</name>
    <dbReference type="NCBI Taxonomy" id="390896"/>
    <lineage>
        <taxon>Eukaryota</taxon>
        <taxon>Fungi</taxon>
        <taxon>Dikarya</taxon>
        <taxon>Ascomycota</taxon>
        <taxon>Pezizomycotina</taxon>
        <taxon>Dothideomycetes</taxon>
        <taxon>Pleosporomycetidae</taxon>
        <taxon>Pleosporales</taxon>
        <taxon>Massarineae</taxon>
        <taxon>Trematosphaeriaceae</taxon>
        <taxon>Trematosphaeria</taxon>
    </lineage>
</organism>
<sequence>MLFAAFTSVLLYLLLSAGAALSLTMPTKLNTTTAWAPPTLTTLNIPAPIPSVSDSDPPTNILSTAASPNQHIPPPTHWPWWTTPAAWVLVVYDVVTGFGLLWLYCTGGMEGLWGRQSGRSVWAVGARGGGRTGGARVGSWVLRREEAREEVIGWELRRLGMI</sequence>
<evidence type="ECO:0000256" key="2">
    <source>
        <dbReference type="SAM" id="SignalP"/>
    </source>
</evidence>
<feature type="signal peptide" evidence="2">
    <location>
        <begin position="1"/>
        <end position="22"/>
    </location>
</feature>
<proteinExistence type="predicted"/>
<feature type="chain" id="PRO_5025615009" evidence="2">
    <location>
        <begin position="23"/>
        <end position="162"/>
    </location>
</feature>
<reference evidence="3" key="1">
    <citation type="journal article" date="2020" name="Stud. Mycol.">
        <title>101 Dothideomycetes genomes: a test case for predicting lifestyles and emergence of pathogens.</title>
        <authorList>
            <person name="Haridas S."/>
            <person name="Albert R."/>
            <person name="Binder M."/>
            <person name="Bloem J."/>
            <person name="Labutti K."/>
            <person name="Salamov A."/>
            <person name="Andreopoulos B."/>
            <person name="Baker S."/>
            <person name="Barry K."/>
            <person name="Bills G."/>
            <person name="Bluhm B."/>
            <person name="Cannon C."/>
            <person name="Castanera R."/>
            <person name="Culley D."/>
            <person name="Daum C."/>
            <person name="Ezra D."/>
            <person name="Gonzalez J."/>
            <person name="Henrissat B."/>
            <person name="Kuo A."/>
            <person name="Liang C."/>
            <person name="Lipzen A."/>
            <person name="Lutzoni F."/>
            <person name="Magnuson J."/>
            <person name="Mondo S."/>
            <person name="Nolan M."/>
            <person name="Ohm R."/>
            <person name="Pangilinan J."/>
            <person name="Park H.-J."/>
            <person name="Ramirez L."/>
            <person name="Alfaro M."/>
            <person name="Sun H."/>
            <person name="Tritt A."/>
            <person name="Yoshinaga Y."/>
            <person name="Zwiers L.-H."/>
            <person name="Turgeon B."/>
            <person name="Goodwin S."/>
            <person name="Spatafora J."/>
            <person name="Crous P."/>
            <person name="Grigoriev I."/>
        </authorList>
    </citation>
    <scope>NUCLEOTIDE SEQUENCE</scope>
    <source>
        <strain evidence="3">CBS 122368</strain>
    </source>
</reference>
<evidence type="ECO:0000256" key="1">
    <source>
        <dbReference type="SAM" id="Phobius"/>
    </source>
</evidence>
<dbReference type="AlphaFoldDB" id="A0A6A6HTW9"/>
<feature type="transmembrane region" description="Helical" evidence="1">
    <location>
        <begin position="85"/>
        <end position="105"/>
    </location>
</feature>
<evidence type="ECO:0000313" key="3">
    <source>
        <dbReference type="EMBL" id="KAF2240870.1"/>
    </source>
</evidence>
<keyword evidence="1" id="KW-0472">Membrane</keyword>
<dbReference type="GeneID" id="54587572"/>
<keyword evidence="1" id="KW-0812">Transmembrane</keyword>
<protein>
    <submittedName>
        <fullName evidence="3">Uncharacterized protein</fullName>
    </submittedName>
</protein>